<evidence type="ECO:0000256" key="4">
    <source>
        <dbReference type="ARBA" id="ARBA00004931"/>
    </source>
</evidence>
<dbReference type="GO" id="GO:0009098">
    <property type="term" value="P:L-leucine biosynthetic process"/>
    <property type="evidence" value="ECO:0007669"/>
    <property type="project" value="UniProtKB-UniPathway"/>
</dbReference>
<keyword evidence="7 17" id="KW-0032">Aminotransferase</keyword>
<dbReference type="PANTHER" id="PTHR42743:SF11">
    <property type="entry name" value="AMINODEOXYCHORISMATE LYASE"/>
    <property type="match status" value="1"/>
</dbReference>
<comment type="pathway">
    <text evidence="3 17">Amino-acid biosynthesis; L-isoleucine biosynthesis; L-isoleucine from 2-oxobutanoate: step 4/4.</text>
</comment>
<evidence type="ECO:0000256" key="5">
    <source>
        <dbReference type="ARBA" id="ARBA00005072"/>
    </source>
</evidence>
<evidence type="ECO:0000256" key="3">
    <source>
        <dbReference type="ARBA" id="ARBA00004824"/>
    </source>
</evidence>
<dbReference type="GO" id="GO:0052654">
    <property type="term" value="F:L-leucine-2-oxoglutarate transaminase activity"/>
    <property type="evidence" value="ECO:0007669"/>
    <property type="project" value="RHEA"/>
</dbReference>
<dbReference type="NCBIfam" id="TIGR01122">
    <property type="entry name" value="ilvE_I"/>
    <property type="match status" value="1"/>
</dbReference>
<keyword evidence="11 17" id="KW-0100">Branched-chain amino acid biosynthesis</keyword>
<dbReference type="UniPathway" id="UPA00047">
    <property type="reaction ID" value="UER00058"/>
</dbReference>
<organism evidence="18 19">
    <name type="scientific">Mycobacterium asiaticum</name>
    <dbReference type="NCBI Taxonomy" id="1790"/>
    <lineage>
        <taxon>Bacteria</taxon>
        <taxon>Bacillati</taxon>
        <taxon>Actinomycetota</taxon>
        <taxon>Actinomycetes</taxon>
        <taxon>Mycobacteriales</taxon>
        <taxon>Mycobacteriaceae</taxon>
        <taxon>Mycobacterium</taxon>
    </lineage>
</organism>
<dbReference type="PANTHER" id="PTHR42743">
    <property type="entry name" value="AMINO-ACID AMINOTRANSFERASE"/>
    <property type="match status" value="1"/>
</dbReference>
<gene>
    <name evidence="17" type="primary">ilvE</name>
    <name evidence="18" type="ORF">A5634_03325</name>
</gene>
<dbReference type="InterPro" id="IPR005785">
    <property type="entry name" value="B_amino_transI"/>
</dbReference>
<evidence type="ECO:0000256" key="9">
    <source>
        <dbReference type="ARBA" id="ARBA00022679"/>
    </source>
</evidence>
<accession>A0A1A3NTL0</accession>
<evidence type="ECO:0000256" key="7">
    <source>
        <dbReference type="ARBA" id="ARBA00022576"/>
    </source>
</evidence>
<sequence>MITSPSPGLLVWLDGELIRHEDAHTPIWSNHYGFGVFEGVRAYRTGKRAAIFRVKDHTARLFRSAHILGMPLRQSWRPTDIVQAQVDVIRENELGDAYLRPFVFYDGVRGLTPHTDQLTLRVAVVALPWVTDTARPEERRGISVRTSTYTHNHPNSHLLRAKANANYMTAMLALAEAKSSGADDAILLDQDGCVTEGTAANVFSVRDAEVWTPPVTSVLEGITRETILGFARGMGLEIREERFTRDDLYSADEVFFTGTASEVTPIREIDGRSIGGCEIGPVTRQLAEFYAATVRGCAAQAHKWITLV</sequence>
<dbReference type="GO" id="GO:0052655">
    <property type="term" value="F:L-valine-2-oxoglutarate transaminase activity"/>
    <property type="evidence" value="ECO:0007669"/>
    <property type="project" value="RHEA"/>
</dbReference>
<evidence type="ECO:0000256" key="13">
    <source>
        <dbReference type="ARBA" id="ARBA00048798"/>
    </source>
</evidence>
<keyword evidence="9 17" id="KW-0808">Transferase</keyword>
<evidence type="ECO:0000256" key="16">
    <source>
        <dbReference type="RuleBase" id="RU004516"/>
    </source>
</evidence>
<comment type="catalytic activity">
    <reaction evidence="12 17">
        <text>L-valine + 2-oxoglutarate = 3-methyl-2-oxobutanoate + L-glutamate</text>
        <dbReference type="Rhea" id="RHEA:24813"/>
        <dbReference type="ChEBI" id="CHEBI:11851"/>
        <dbReference type="ChEBI" id="CHEBI:16810"/>
        <dbReference type="ChEBI" id="CHEBI:29985"/>
        <dbReference type="ChEBI" id="CHEBI:57762"/>
        <dbReference type="EC" id="2.6.1.42"/>
    </reaction>
</comment>
<dbReference type="FunFam" id="3.20.10.10:FF:000002">
    <property type="entry name" value="D-alanine aminotransferase"/>
    <property type="match status" value="1"/>
</dbReference>
<evidence type="ECO:0000313" key="18">
    <source>
        <dbReference type="EMBL" id="OBK24379.1"/>
    </source>
</evidence>
<evidence type="ECO:0000256" key="8">
    <source>
        <dbReference type="ARBA" id="ARBA00022605"/>
    </source>
</evidence>
<dbReference type="InterPro" id="IPR001544">
    <property type="entry name" value="Aminotrans_IV"/>
</dbReference>
<proteinExistence type="inferred from homology"/>
<name>A0A1A3NTL0_MYCAS</name>
<dbReference type="InterPro" id="IPR050571">
    <property type="entry name" value="Class-IV_PLP-Dep_Aminotrnsfr"/>
</dbReference>
<dbReference type="PROSITE" id="PS00770">
    <property type="entry name" value="AA_TRANSFER_CLASS_4"/>
    <property type="match status" value="1"/>
</dbReference>
<evidence type="ECO:0000256" key="12">
    <source>
        <dbReference type="ARBA" id="ARBA00048212"/>
    </source>
</evidence>
<dbReference type="GO" id="GO:0052656">
    <property type="term" value="F:L-isoleucine-2-oxoglutarate transaminase activity"/>
    <property type="evidence" value="ECO:0007669"/>
    <property type="project" value="RHEA"/>
</dbReference>
<dbReference type="EMBL" id="LZLS01000156">
    <property type="protein sequence ID" value="OBK24379.1"/>
    <property type="molecule type" value="Genomic_DNA"/>
</dbReference>
<dbReference type="NCBIfam" id="NF005146">
    <property type="entry name" value="PRK06606.1"/>
    <property type="match status" value="1"/>
</dbReference>
<evidence type="ECO:0000256" key="14">
    <source>
        <dbReference type="ARBA" id="ARBA00049229"/>
    </source>
</evidence>
<dbReference type="CDD" id="cd00449">
    <property type="entry name" value="PLPDE_IV"/>
    <property type="match status" value="1"/>
</dbReference>
<evidence type="ECO:0000256" key="17">
    <source>
        <dbReference type="RuleBase" id="RU364094"/>
    </source>
</evidence>
<dbReference type="GO" id="GO:0006532">
    <property type="term" value="P:aspartate biosynthetic process"/>
    <property type="evidence" value="ECO:0007669"/>
    <property type="project" value="TreeGrafter"/>
</dbReference>
<dbReference type="InterPro" id="IPR036038">
    <property type="entry name" value="Aminotransferase-like"/>
</dbReference>
<dbReference type="InterPro" id="IPR018300">
    <property type="entry name" value="Aminotrans_IV_CS"/>
</dbReference>
<comment type="catalytic activity">
    <reaction evidence="14 17">
        <text>L-leucine + 2-oxoglutarate = 4-methyl-2-oxopentanoate + L-glutamate</text>
        <dbReference type="Rhea" id="RHEA:18321"/>
        <dbReference type="ChEBI" id="CHEBI:16810"/>
        <dbReference type="ChEBI" id="CHEBI:17865"/>
        <dbReference type="ChEBI" id="CHEBI:29985"/>
        <dbReference type="ChEBI" id="CHEBI:57427"/>
        <dbReference type="EC" id="2.6.1.42"/>
    </reaction>
</comment>
<dbReference type="GO" id="GO:0005829">
    <property type="term" value="C:cytosol"/>
    <property type="evidence" value="ECO:0007669"/>
    <property type="project" value="TreeGrafter"/>
</dbReference>
<evidence type="ECO:0000256" key="6">
    <source>
        <dbReference type="ARBA" id="ARBA00009320"/>
    </source>
</evidence>
<evidence type="ECO:0000256" key="2">
    <source>
        <dbReference type="ARBA" id="ARBA00003109"/>
    </source>
</evidence>
<comment type="function">
    <text evidence="2 17">Acts on leucine, isoleucine and valine.</text>
</comment>
<comment type="cofactor">
    <cofactor evidence="1 16">
        <name>pyridoxal 5'-phosphate</name>
        <dbReference type="ChEBI" id="CHEBI:597326"/>
    </cofactor>
</comment>
<evidence type="ECO:0000256" key="11">
    <source>
        <dbReference type="ARBA" id="ARBA00023304"/>
    </source>
</evidence>
<dbReference type="Pfam" id="PF01063">
    <property type="entry name" value="Aminotran_4"/>
    <property type="match status" value="1"/>
</dbReference>
<comment type="similarity">
    <text evidence="6 15">Belongs to the class-IV pyridoxal-phosphate-dependent aminotransferase family.</text>
</comment>
<comment type="caution">
    <text evidence="18">The sequence shown here is derived from an EMBL/GenBank/DDBJ whole genome shotgun (WGS) entry which is preliminary data.</text>
</comment>
<comment type="pathway">
    <text evidence="5 17">Amino-acid biosynthesis; L-leucine biosynthesis; L-leucine from 3-methyl-2-oxobutanoate: step 4/4.</text>
</comment>
<dbReference type="RefSeq" id="WP_065145149.1">
    <property type="nucleotide sequence ID" value="NZ_LZLS01000156.1"/>
</dbReference>
<protein>
    <recommendedName>
        <fullName evidence="17">Branched-chain-amino-acid aminotransferase</fullName>
        <shortName evidence="17">BCAT</shortName>
        <ecNumber evidence="17">2.6.1.42</ecNumber>
    </recommendedName>
</protein>
<dbReference type="Gene3D" id="3.30.470.10">
    <property type="match status" value="1"/>
</dbReference>
<dbReference type="SUPFAM" id="SSF56752">
    <property type="entry name" value="D-aminoacid aminotransferase-like PLP-dependent enzymes"/>
    <property type="match status" value="1"/>
</dbReference>
<dbReference type="EC" id="2.6.1.42" evidence="17"/>
<evidence type="ECO:0000256" key="1">
    <source>
        <dbReference type="ARBA" id="ARBA00001933"/>
    </source>
</evidence>
<dbReference type="UniPathway" id="UPA00048">
    <property type="reaction ID" value="UER00073"/>
</dbReference>
<reference evidence="18 19" key="1">
    <citation type="submission" date="2016-06" db="EMBL/GenBank/DDBJ databases">
        <authorList>
            <person name="Kjaerup R.B."/>
            <person name="Dalgaard T.S."/>
            <person name="Juul-Madsen H.R."/>
        </authorList>
    </citation>
    <scope>NUCLEOTIDE SEQUENCE [LARGE SCALE GENOMIC DNA]</scope>
    <source>
        <strain evidence="18 19">1165133.8</strain>
    </source>
</reference>
<dbReference type="Gene3D" id="3.20.10.10">
    <property type="entry name" value="D-amino Acid Aminotransferase, subunit A, domain 2"/>
    <property type="match status" value="1"/>
</dbReference>
<dbReference type="UniPathway" id="UPA00049">
    <property type="reaction ID" value="UER00062"/>
</dbReference>
<comment type="catalytic activity">
    <reaction evidence="13 17">
        <text>L-isoleucine + 2-oxoglutarate = (S)-3-methyl-2-oxopentanoate + L-glutamate</text>
        <dbReference type="Rhea" id="RHEA:24801"/>
        <dbReference type="ChEBI" id="CHEBI:16810"/>
        <dbReference type="ChEBI" id="CHEBI:29985"/>
        <dbReference type="ChEBI" id="CHEBI:35146"/>
        <dbReference type="ChEBI" id="CHEBI:58045"/>
        <dbReference type="EC" id="2.6.1.42"/>
    </reaction>
</comment>
<keyword evidence="10 16" id="KW-0663">Pyridoxal phosphate</keyword>
<dbReference type="InterPro" id="IPR043131">
    <property type="entry name" value="BCAT-like_N"/>
</dbReference>
<evidence type="ECO:0000313" key="19">
    <source>
        <dbReference type="Proteomes" id="UP000093928"/>
    </source>
</evidence>
<evidence type="ECO:0000256" key="10">
    <source>
        <dbReference type="ARBA" id="ARBA00022898"/>
    </source>
</evidence>
<keyword evidence="8 17" id="KW-0028">Amino-acid biosynthesis</keyword>
<dbReference type="AlphaFoldDB" id="A0A1A3NTL0"/>
<dbReference type="GO" id="GO:0009097">
    <property type="term" value="P:isoleucine biosynthetic process"/>
    <property type="evidence" value="ECO:0007669"/>
    <property type="project" value="UniProtKB-UniPathway"/>
</dbReference>
<comment type="pathway">
    <text evidence="4 17">Amino-acid biosynthesis; L-valine biosynthesis; L-valine from pyruvate: step 4/4.</text>
</comment>
<dbReference type="Proteomes" id="UP000093928">
    <property type="component" value="Unassembled WGS sequence"/>
</dbReference>
<dbReference type="InterPro" id="IPR043132">
    <property type="entry name" value="BCAT-like_C"/>
</dbReference>
<evidence type="ECO:0000256" key="15">
    <source>
        <dbReference type="RuleBase" id="RU004106"/>
    </source>
</evidence>
<dbReference type="GO" id="GO:0009099">
    <property type="term" value="P:L-valine biosynthetic process"/>
    <property type="evidence" value="ECO:0007669"/>
    <property type="project" value="UniProtKB-UniPathway"/>
</dbReference>